<dbReference type="InterPro" id="IPR053842">
    <property type="entry name" value="NikA-like"/>
</dbReference>
<evidence type="ECO:0000313" key="2">
    <source>
        <dbReference type="Proteomes" id="UP000005286"/>
    </source>
</evidence>
<sequence>MANRFRNERIEIKLTKEEKEVFENKMKLVNCKTMSHFLRKCVLEKEIYVVDLEPFRNLQWLLSNATNNINQIAKATNTTGVIYKNEIESTLNLAIDYITKSEKTDEKILVSSFKRHPSTAHIQFTKTLKIIFYSIF</sequence>
<dbReference type="eggNOG" id="COG3843">
    <property type="taxonomic scope" value="Bacteria"/>
</dbReference>
<dbReference type="Pfam" id="PF21983">
    <property type="entry name" value="NikA-like"/>
    <property type="match status" value="1"/>
</dbReference>
<dbReference type="PATRIC" id="fig|879305.3.peg.1106"/>
<dbReference type="EMBL" id="AEXM01000027">
    <property type="protein sequence ID" value="EGC81791.1"/>
    <property type="molecule type" value="Genomic_DNA"/>
</dbReference>
<dbReference type="RefSeq" id="WP_004835088.1">
    <property type="nucleotide sequence ID" value="NZ_AEXM01000027.1"/>
</dbReference>
<keyword evidence="2" id="KW-1185">Reference proteome</keyword>
<comment type="caution">
    <text evidence="1">The sequence shown here is derived from an EMBL/GenBank/DDBJ whole genome shotgun (WGS) entry which is preliminary data.</text>
</comment>
<evidence type="ECO:0008006" key="3">
    <source>
        <dbReference type="Google" id="ProtNLM"/>
    </source>
</evidence>
<organism evidence="1 2">
    <name type="scientific">Anaerococcus prevotii ACS-065-V-Col13</name>
    <dbReference type="NCBI Taxonomy" id="879305"/>
    <lineage>
        <taxon>Bacteria</taxon>
        <taxon>Bacillati</taxon>
        <taxon>Bacillota</taxon>
        <taxon>Tissierellia</taxon>
        <taxon>Tissierellales</taxon>
        <taxon>Peptoniphilaceae</taxon>
        <taxon>Anaerococcus</taxon>
    </lineage>
</organism>
<protein>
    <recommendedName>
        <fullName evidence="3">Bacterial mobilisation domain-containing protein</fullName>
    </recommendedName>
</protein>
<name>F0GWC5_9FIRM</name>
<proteinExistence type="predicted"/>
<gene>
    <name evidence="1" type="ORF">HMPREF9290_0115</name>
</gene>
<reference evidence="1 2" key="1">
    <citation type="submission" date="2011-01" db="EMBL/GenBank/DDBJ databases">
        <authorList>
            <person name="Durkin A.S."/>
            <person name="Madupu R."/>
            <person name="Torralba M."/>
            <person name="Gillis M."/>
            <person name="Methe B."/>
            <person name="Sutton G."/>
            <person name="Nelson K.E."/>
        </authorList>
    </citation>
    <scope>NUCLEOTIDE SEQUENCE [LARGE SCALE GENOMIC DNA]</scope>
    <source>
        <strain evidence="1 2">ACS-065-V-Col13</strain>
    </source>
</reference>
<evidence type="ECO:0000313" key="1">
    <source>
        <dbReference type="EMBL" id="EGC81791.1"/>
    </source>
</evidence>
<dbReference type="AlphaFoldDB" id="F0GWC5"/>
<accession>F0GWC5</accession>
<dbReference type="STRING" id="879305.HMPREF9290_0115"/>
<dbReference type="Proteomes" id="UP000005286">
    <property type="component" value="Unassembled WGS sequence"/>
</dbReference>